<reference evidence="1 2" key="1">
    <citation type="submission" date="2019-04" db="EMBL/GenBank/DDBJ databases">
        <title>Friends and foes A comparative genomics study of 23 Aspergillus species from section Flavi.</title>
        <authorList>
            <consortium name="DOE Joint Genome Institute"/>
            <person name="Kjaerbolling I."/>
            <person name="Vesth T."/>
            <person name="Frisvad J.C."/>
            <person name="Nybo J.L."/>
            <person name="Theobald S."/>
            <person name="Kildgaard S."/>
            <person name="Isbrandt T."/>
            <person name="Kuo A."/>
            <person name="Sato A."/>
            <person name="Lyhne E.K."/>
            <person name="Kogle M.E."/>
            <person name="Wiebenga A."/>
            <person name="Kun R.S."/>
            <person name="Lubbers R.J."/>
            <person name="Makela M.R."/>
            <person name="Barry K."/>
            <person name="Chovatia M."/>
            <person name="Clum A."/>
            <person name="Daum C."/>
            <person name="Haridas S."/>
            <person name="He G."/>
            <person name="LaButti K."/>
            <person name="Lipzen A."/>
            <person name="Mondo S."/>
            <person name="Riley R."/>
            <person name="Salamov A."/>
            <person name="Simmons B.A."/>
            <person name="Magnuson J.K."/>
            <person name="Henrissat B."/>
            <person name="Mortensen U.H."/>
            <person name="Larsen T.O."/>
            <person name="Devries R.P."/>
            <person name="Grigoriev I.V."/>
            <person name="Machida M."/>
            <person name="Baker S.E."/>
            <person name="Andersen M.R."/>
        </authorList>
    </citation>
    <scope>NUCLEOTIDE SEQUENCE [LARGE SCALE GENOMIC DNA]</scope>
    <source>
        <strain evidence="1 2">CBS 151.66</strain>
    </source>
</reference>
<organism evidence="1 2">
    <name type="scientific">Aspergillus leporis</name>
    <dbReference type="NCBI Taxonomy" id="41062"/>
    <lineage>
        <taxon>Eukaryota</taxon>
        <taxon>Fungi</taxon>
        <taxon>Dikarya</taxon>
        <taxon>Ascomycota</taxon>
        <taxon>Pezizomycotina</taxon>
        <taxon>Eurotiomycetes</taxon>
        <taxon>Eurotiomycetidae</taxon>
        <taxon>Eurotiales</taxon>
        <taxon>Aspergillaceae</taxon>
        <taxon>Aspergillus</taxon>
        <taxon>Aspergillus subgen. Circumdati</taxon>
    </lineage>
</organism>
<accession>A0A5N5XEC6</accession>
<proteinExistence type="predicted"/>
<keyword evidence="2" id="KW-1185">Reference proteome</keyword>
<dbReference type="AlphaFoldDB" id="A0A5N5XEC6"/>
<protein>
    <submittedName>
        <fullName evidence="1">Uncharacterized protein</fullName>
    </submittedName>
</protein>
<evidence type="ECO:0000313" key="2">
    <source>
        <dbReference type="Proteomes" id="UP000326565"/>
    </source>
</evidence>
<dbReference type="EMBL" id="ML732165">
    <property type="protein sequence ID" value="KAB8077722.1"/>
    <property type="molecule type" value="Genomic_DNA"/>
</dbReference>
<dbReference type="OrthoDB" id="2560628at2759"/>
<evidence type="ECO:0000313" key="1">
    <source>
        <dbReference type="EMBL" id="KAB8077722.1"/>
    </source>
</evidence>
<gene>
    <name evidence="1" type="ORF">BDV29DRAFT_167701</name>
</gene>
<sequence>MALQSVGLSPLLLSSLGLLKRVFDEIPQHMPSGPDSQHNVILQGLSSSSGIANKLKVDISNEEHKRE</sequence>
<dbReference type="Proteomes" id="UP000326565">
    <property type="component" value="Unassembled WGS sequence"/>
</dbReference>
<name>A0A5N5XEC6_9EURO</name>